<evidence type="ECO:0000313" key="2">
    <source>
        <dbReference type="Proteomes" id="UP001189429"/>
    </source>
</evidence>
<proteinExistence type="predicted"/>
<protein>
    <submittedName>
        <fullName evidence="1">Uncharacterized protein</fullName>
    </submittedName>
</protein>
<gene>
    <name evidence="1" type="ORF">PCOR1329_LOCUS15846</name>
</gene>
<sequence>DDTRGPHWRCNNGRLCGKTVHPCTAHPVFKSGGGCRSSNLSTKAKVLFCLTLGLATAQIHLLTGVNHRTVEDMSRATAAVRKIYVEKKEKDIVFGDSGQRRWFDAEAGEAVSRAQVSDDGLSKTWGQWASVVERGRPGGLVPWKIQTDGAETNAPGPGAIKKSDWALSLKGRLEHRKVILHSDGTRSYKMRATGVARDSVVHCVKRKKIGGKWVWLKPIYTKVVTHKLPDGSTIKFEHWNMGQDLWAATAGAIWEVMDSAYRGGFGMFCAEMSGVFG</sequence>
<evidence type="ECO:0000313" key="1">
    <source>
        <dbReference type="EMBL" id="CAK0811104.1"/>
    </source>
</evidence>
<keyword evidence="2" id="KW-1185">Reference proteome</keyword>
<comment type="caution">
    <text evidence="1">The sequence shown here is derived from an EMBL/GenBank/DDBJ whole genome shotgun (WGS) entry which is preliminary data.</text>
</comment>
<feature type="non-terminal residue" evidence="1">
    <location>
        <position position="1"/>
    </location>
</feature>
<organism evidence="1 2">
    <name type="scientific">Prorocentrum cordatum</name>
    <dbReference type="NCBI Taxonomy" id="2364126"/>
    <lineage>
        <taxon>Eukaryota</taxon>
        <taxon>Sar</taxon>
        <taxon>Alveolata</taxon>
        <taxon>Dinophyceae</taxon>
        <taxon>Prorocentrales</taxon>
        <taxon>Prorocentraceae</taxon>
        <taxon>Prorocentrum</taxon>
    </lineage>
</organism>
<feature type="non-terminal residue" evidence="1">
    <location>
        <position position="277"/>
    </location>
</feature>
<name>A0ABN9QXK1_9DINO</name>
<reference evidence="1" key="1">
    <citation type="submission" date="2023-10" db="EMBL/GenBank/DDBJ databases">
        <authorList>
            <person name="Chen Y."/>
            <person name="Shah S."/>
            <person name="Dougan E. K."/>
            <person name="Thang M."/>
            <person name="Chan C."/>
        </authorList>
    </citation>
    <scope>NUCLEOTIDE SEQUENCE [LARGE SCALE GENOMIC DNA]</scope>
</reference>
<dbReference type="EMBL" id="CAUYUJ010004825">
    <property type="protein sequence ID" value="CAK0811104.1"/>
    <property type="molecule type" value="Genomic_DNA"/>
</dbReference>
<accession>A0ABN9QXK1</accession>
<dbReference type="Proteomes" id="UP001189429">
    <property type="component" value="Unassembled WGS sequence"/>
</dbReference>